<keyword evidence="6" id="KW-0472">Membrane</keyword>
<keyword evidence="10" id="KW-1185">Reference proteome</keyword>
<dbReference type="InterPro" id="IPR051906">
    <property type="entry name" value="TolC-like"/>
</dbReference>
<dbReference type="RefSeq" id="WP_245132237.1">
    <property type="nucleotide sequence ID" value="NZ_JALJEJ010000010.1"/>
</dbReference>
<name>A0A9X1XB55_9SPHI</name>
<evidence type="ECO:0000256" key="8">
    <source>
        <dbReference type="SAM" id="SignalP"/>
    </source>
</evidence>
<dbReference type="Proteomes" id="UP001139450">
    <property type="component" value="Unassembled WGS sequence"/>
</dbReference>
<comment type="subcellular location">
    <subcellularLocation>
        <location evidence="1">Cell outer membrane</location>
    </subcellularLocation>
</comment>
<dbReference type="Gene3D" id="1.20.1600.10">
    <property type="entry name" value="Outer membrane efflux proteins (OEP)"/>
    <property type="match status" value="1"/>
</dbReference>
<dbReference type="InterPro" id="IPR003423">
    <property type="entry name" value="OMP_efflux"/>
</dbReference>
<keyword evidence="5" id="KW-0812">Transmembrane</keyword>
<evidence type="ECO:0000313" key="9">
    <source>
        <dbReference type="EMBL" id="MCJ8211534.1"/>
    </source>
</evidence>
<comment type="caution">
    <text evidence="9">The sequence shown here is derived from an EMBL/GenBank/DDBJ whole genome shotgun (WGS) entry which is preliminary data.</text>
</comment>
<keyword evidence="3" id="KW-0813">Transport</keyword>
<dbReference type="AlphaFoldDB" id="A0A9X1XB55"/>
<reference evidence="9" key="1">
    <citation type="submission" date="2022-04" db="EMBL/GenBank/DDBJ databases">
        <title>Mucilaginibacter sp. RS28 isolated from freshwater.</title>
        <authorList>
            <person name="Ko S.-R."/>
        </authorList>
    </citation>
    <scope>NUCLEOTIDE SEQUENCE</scope>
    <source>
        <strain evidence="9">RS28</strain>
    </source>
</reference>
<evidence type="ECO:0000256" key="4">
    <source>
        <dbReference type="ARBA" id="ARBA00022452"/>
    </source>
</evidence>
<protein>
    <submittedName>
        <fullName evidence="9">TolC family protein</fullName>
    </submittedName>
</protein>
<dbReference type="GO" id="GO:0009279">
    <property type="term" value="C:cell outer membrane"/>
    <property type="evidence" value="ECO:0007669"/>
    <property type="project" value="UniProtKB-SubCell"/>
</dbReference>
<evidence type="ECO:0000256" key="5">
    <source>
        <dbReference type="ARBA" id="ARBA00022692"/>
    </source>
</evidence>
<dbReference type="PANTHER" id="PTHR30026">
    <property type="entry name" value="OUTER MEMBRANE PROTEIN TOLC"/>
    <property type="match status" value="1"/>
</dbReference>
<accession>A0A9X1XB55</accession>
<evidence type="ECO:0000256" key="7">
    <source>
        <dbReference type="ARBA" id="ARBA00023237"/>
    </source>
</evidence>
<evidence type="ECO:0000256" key="1">
    <source>
        <dbReference type="ARBA" id="ARBA00004442"/>
    </source>
</evidence>
<feature type="chain" id="PRO_5040767284" evidence="8">
    <location>
        <begin position="21"/>
        <end position="449"/>
    </location>
</feature>
<evidence type="ECO:0000313" key="10">
    <source>
        <dbReference type="Proteomes" id="UP001139450"/>
    </source>
</evidence>
<evidence type="ECO:0000256" key="6">
    <source>
        <dbReference type="ARBA" id="ARBA00023136"/>
    </source>
</evidence>
<dbReference type="GO" id="GO:1990281">
    <property type="term" value="C:efflux pump complex"/>
    <property type="evidence" value="ECO:0007669"/>
    <property type="project" value="TreeGrafter"/>
</dbReference>
<dbReference type="SUPFAM" id="SSF56954">
    <property type="entry name" value="Outer membrane efflux proteins (OEP)"/>
    <property type="match status" value="1"/>
</dbReference>
<gene>
    <name evidence="9" type="ORF">MUY27_17575</name>
</gene>
<dbReference type="GO" id="GO:0015288">
    <property type="term" value="F:porin activity"/>
    <property type="evidence" value="ECO:0007669"/>
    <property type="project" value="TreeGrafter"/>
</dbReference>
<sequence>MKHTIRIGVLLCLAALKGFAQPTQPAGQTFSFTVADCIKYAYEHQDTVVNAALDIRSAEYKVKETTGIGLPQINSSAAFTDYLKIPTTLLPGEFFGAPGTFVPVQFGVKYQSNLGASLSQIVFSGSYLVGLKASRTYKELSQRNYTRSRIEANVQVTKAYYQVLSGAERIRLLDSNIVQLKQTLDQTAAQNKQGFVEKIDVDRLQVQYEDLVTTRENTVRLLALGYQMLKFQMGMPIEANLILKDKLTDINFQENVVAPETDSTLYRNRIEYNLMETQLKLNQLDLQRYKSNYLPSLTAVGNYTYSYQNNSFSNLYKTSFPAAYIGLQLNIPIFSGFQRYYQVKQAQVTVQKTQNDMFQVRNALNLQGSSAKITYINGLQSLNSQKRIREVAAEVLRVARIKYQQGVGSSVEVIQAQQSLTQADDKYVQGLLEALTSKVDLDRVYGRIQ</sequence>
<evidence type="ECO:0000256" key="2">
    <source>
        <dbReference type="ARBA" id="ARBA00007613"/>
    </source>
</evidence>
<keyword evidence="8" id="KW-0732">Signal</keyword>
<dbReference type="PANTHER" id="PTHR30026:SF20">
    <property type="entry name" value="OUTER MEMBRANE PROTEIN TOLC"/>
    <property type="match status" value="1"/>
</dbReference>
<dbReference type="GO" id="GO:0015562">
    <property type="term" value="F:efflux transmembrane transporter activity"/>
    <property type="evidence" value="ECO:0007669"/>
    <property type="project" value="InterPro"/>
</dbReference>
<organism evidence="9 10">
    <name type="scientific">Mucilaginibacter straminoryzae</name>
    <dbReference type="NCBI Taxonomy" id="2932774"/>
    <lineage>
        <taxon>Bacteria</taxon>
        <taxon>Pseudomonadati</taxon>
        <taxon>Bacteroidota</taxon>
        <taxon>Sphingobacteriia</taxon>
        <taxon>Sphingobacteriales</taxon>
        <taxon>Sphingobacteriaceae</taxon>
        <taxon>Mucilaginibacter</taxon>
    </lineage>
</organism>
<dbReference type="EMBL" id="JALJEJ010000010">
    <property type="protein sequence ID" value="MCJ8211534.1"/>
    <property type="molecule type" value="Genomic_DNA"/>
</dbReference>
<proteinExistence type="inferred from homology"/>
<comment type="similarity">
    <text evidence="2">Belongs to the outer membrane factor (OMF) (TC 1.B.17) family.</text>
</comment>
<dbReference type="Pfam" id="PF02321">
    <property type="entry name" value="OEP"/>
    <property type="match status" value="2"/>
</dbReference>
<keyword evidence="4" id="KW-1134">Transmembrane beta strand</keyword>
<feature type="signal peptide" evidence="8">
    <location>
        <begin position="1"/>
        <end position="20"/>
    </location>
</feature>
<evidence type="ECO:0000256" key="3">
    <source>
        <dbReference type="ARBA" id="ARBA00022448"/>
    </source>
</evidence>
<keyword evidence="7" id="KW-0998">Cell outer membrane</keyword>